<evidence type="ECO:0008006" key="4">
    <source>
        <dbReference type="Google" id="ProtNLM"/>
    </source>
</evidence>
<comment type="caution">
    <text evidence="2">The sequence shown here is derived from an EMBL/GenBank/DDBJ whole genome shotgun (WGS) entry which is preliminary data.</text>
</comment>
<organism evidence="2 3">
    <name type="scientific">Demequina litorisediminis</name>
    <dbReference type="NCBI Taxonomy" id="1849022"/>
    <lineage>
        <taxon>Bacteria</taxon>
        <taxon>Bacillati</taxon>
        <taxon>Actinomycetota</taxon>
        <taxon>Actinomycetes</taxon>
        <taxon>Micrococcales</taxon>
        <taxon>Demequinaceae</taxon>
        <taxon>Demequina</taxon>
    </lineage>
</organism>
<evidence type="ECO:0000313" key="3">
    <source>
        <dbReference type="Proteomes" id="UP001157125"/>
    </source>
</evidence>
<dbReference type="CDD" id="cd14814">
    <property type="entry name" value="Peptidase_M15"/>
    <property type="match status" value="1"/>
</dbReference>
<proteinExistence type="predicted"/>
<evidence type="ECO:0000313" key="2">
    <source>
        <dbReference type="EMBL" id="GMA34236.1"/>
    </source>
</evidence>
<dbReference type="EMBL" id="BSUN01000001">
    <property type="protein sequence ID" value="GMA34236.1"/>
    <property type="molecule type" value="Genomic_DNA"/>
</dbReference>
<dbReference type="Gene3D" id="3.30.1380.10">
    <property type="match status" value="1"/>
</dbReference>
<keyword evidence="3" id="KW-1185">Reference proteome</keyword>
<gene>
    <name evidence="2" type="ORF">GCM10025876_04400</name>
</gene>
<dbReference type="RefSeq" id="WP_284327301.1">
    <property type="nucleotide sequence ID" value="NZ_BSUN01000001.1"/>
</dbReference>
<evidence type="ECO:0000256" key="1">
    <source>
        <dbReference type="SAM" id="MobiDB-lite"/>
    </source>
</evidence>
<dbReference type="SUPFAM" id="SSF55166">
    <property type="entry name" value="Hedgehog/DD-peptidase"/>
    <property type="match status" value="1"/>
</dbReference>
<accession>A0ABQ6I9V5</accession>
<dbReference type="Proteomes" id="UP001157125">
    <property type="component" value="Unassembled WGS sequence"/>
</dbReference>
<protein>
    <recommendedName>
        <fullName evidence="4">D-alanyl-D-alanine carboxypeptidase</fullName>
    </recommendedName>
</protein>
<name>A0ABQ6I9V5_9MICO</name>
<dbReference type="InterPro" id="IPR009045">
    <property type="entry name" value="Zn_M74/Hedgehog-like"/>
</dbReference>
<sequence length="142" mass="14999">MRNGLLPATALCPLPWDVTEALACPAAAGLETLNAAFRAQFGQDIPVADAYRSLAGQRAARADRGWLAAQPGTSMHGWGAAIDLSPSQARWRLWGRRVRLDHRPRTGSRLGAPRVGRAPRHQAGAMAPGVSGVGSTLADDVE</sequence>
<reference evidence="3" key="1">
    <citation type="journal article" date="2019" name="Int. J. Syst. Evol. Microbiol.">
        <title>The Global Catalogue of Microorganisms (GCM) 10K type strain sequencing project: providing services to taxonomists for standard genome sequencing and annotation.</title>
        <authorList>
            <consortium name="The Broad Institute Genomics Platform"/>
            <consortium name="The Broad Institute Genome Sequencing Center for Infectious Disease"/>
            <person name="Wu L."/>
            <person name="Ma J."/>
        </authorList>
    </citation>
    <scope>NUCLEOTIDE SEQUENCE [LARGE SCALE GENOMIC DNA]</scope>
    <source>
        <strain evidence="3">NBRC 112299</strain>
    </source>
</reference>
<feature type="region of interest" description="Disordered" evidence="1">
    <location>
        <begin position="104"/>
        <end position="142"/>
    </location>
</feature>